<evidence type="ECO:0000313" key="2">
    <source>
        <dbReference type="Proteomes" id="UP000219565"/>
    </source>
</evidence>
<accession>A0A285LH59</accession>
<proteinExistence type="predicted"/>
<gene>
    <name evidence="1" type="ORF">SAMN04244553_3614</name>
</gene>
<reference evidence="1 2" key="1">
    <citation type="submission" date="2017-09" db="EMBL/GenBank/DDBJ databases">
        <authorList>
            <person name="Ehlers B."/>
            <person name="Leendertz F.H."/>
        </authorList>
    </citation>
    <scope>NUCLEOTIDE SEQUENCE [LARGE SCALE GENOMIC DNA]</scope>
    <source>
        <strain evidence="1 2">DSM 45537</strain>
    </source>
</reference>
<dbReference type="RefSeq" id="WP_179830899.1">
    <property type="nucleotide sequence ID" value="NZ_OBEG01000003.1"/>
</dbReference>
<name>A0A285LH59_9NOCA</name>
<sequence length="77" mass="8774">MTRDEIEALLTFAGTYDSREVGEAMVTAWLAAAVHAQWTNDEAIDAVIAHYAANNDWIRPGHITQTIRGSRRRFWQE</sequence>
<keyword evidence="2" id="KW-1185">Reference proteome</keyword>
<dbReference type="AlphaFoldDB" id="A0A285LH59"/>
<protein>
    <submittedName>
        <fullName evidence="1">Uncharacterized protein</fullName>
    </submittedName>
</protein>
<dbReference type="EMBL" id="OBEG01000003">
    <property type="protein sequence ID" value="SNY84289.1"/>
    <property type="molecule type" value="Genomic_DNA"/>
</dbReference>
<evidence type="ECO:0000313" key="1">
    <source>
        <dbReference type="EMBL" id="SNY84289.1"/>
    </source>
</evidence>
<organism evidence="1 2">
    <name type="scientific">Nocardia amikacinitolerans</name>
    <dbReference type="NCBI Taxonomy" id="756689"/>
    <lineage>
        <taxon>Bacteria</taxon>
        <taxon>Bacillati</taxon>
        <taxon>Actinomycetota</taxon>
        <taxon>Actinomycetes</taxon>
        <taxon>Mycobacteriales</taxon>
        <taxon>Nocardiaceae</taxon>
        <taxon>Nocardia</taxon>
    </lineage>
</organism>
<dbReference type="Proteomes" id="UP000219565">
    <property type="component" value="Unassembled WGS sequence"/>
</dbReference>